<feature type="compositionally biased region" description="Basic and acidic residues" evidence="1">
    <location>
        <begin position="349"/>
        <end position="365"/>
    </location>
</feature>
<dbReference type="EMBL" id="KN824435">
    <property type="protein sequence ID" value="KIM20418.1"/>
    <property type="molecule type" value="Genomic_DNA"/>
</dbReference>
<feature type="transmembrane region" description="Helical" evidence="2">
    <location>
        <begin position="243"/>
        <end position="268"/>
    </location>
</feature>
<dbReference type="InterPro" id="IPR021369">
    <property type="entry name" value="DUF2985"/>
</dbReference>
<reference evidence="3 4" key="1">
    <citation type="submission" date="2014-04" db="EMBL/GenBank/DDBJ databases">
        <authorList>
            <consortium name="DOE Joint Genome Institute"/>
            <person name="Kuo A."/>
            <person name="Zuccaro A."/>
            <person name="Kohler A."/>
            <person name="Nagy L.G."/>
            <person name="Floudas D."/>
            <person name="Copeland A."/>
            <person name="Barry K.W."/>
            <person name="Cichocki N."/>
            <person name="Veneault-Fourrey C."/>
            <person name="LaButti K."/>
            <person name="Lindquist E.A."/>
            <person name="Lipzen A."/>
            <person name="Lundell T."/>
            <person name="Morin E."/>
            <person name="Murat C."/>
            <person name="Sun H."/>
            <person name="Tunlid A."/>
            <person name="Henrissat B."/>
            <person name="Grigoriev I.V."/>
            <person name="Hibbett D.S."/>
            <person name="Martin F."/>
            <person name="Nordberg H.P."/>
            <person name="Cantor M.N."/>
            <person name="Hua S.X."/>
        </authorList>
    </citation>
    <scope>NUCLEOTIDE SEQUENCE [LARGE SCALE GENOMIC DNA]</scope>
    <source>
        <strain evidence="3 4">MAFF 305830</strain>
    </source>
</reference>
<keyword evidence="2" id="KW-0812">Transmembrane</keyword>
<dbReference type="AlphaFoldDB" id="A0A0C2W1L5"/>
<feature type="region of interest" description="Disordered" evidence="1">
    <location>
        <begin position="335"/>
        <end position="431"/>
    </location>
</feature>
<evidence type="ECO:0000256" key="2">
    <source>
        <dbReference type="SAM" id="Phobius"/>
    </source>
</evidence>
<sequence length="431" mass="48522">MTASELHHSDIVEHLDVIDAHISTVSHLSNAANSILIPPLSFYSRKPVITLPTRIATVDEERGESADELDVHVEELLTRKQKIRRSLQGLWAFLKTPIGVVTAIYGIAVVFWGAAIVFFLGKLINLHDDYLQGFWVEISSQVVNGLFTVQGVGFLPWRIMDTWNILWISHYDRLDQKLRARAKLPPLPDPSDIPDPQINSGHVQMLTNRQLEQLRRHQVRFLKSQTWYRPHATETHRAFSIKYALAICFFTDFNSVFQIILCGCMWGLNRFQRPPWTTGSLIPLSFLCGIAAGILIWKGGERSKKTEEVEQRLREALEAEKGVLRERYGAAVAEEPTLLERPPSLRDGPSFDEKRSPNPKEEKEGALQPPASPTSPVSSRGSGEWERRRHSPLLRGLNMDEAMTIPEGQEPTSTTTAGTPASMTKQSPKIG</sequence>
<gene>
    <name evidence="3" type="ORF">M408DRAFT_82027</name>
</gene>
<feature type="compositionally biased region" description="Low complexity" evidence="1">
    <location>
        <begin position="411"/>
        <end position="424"/>
    </location>
</feature>
<keyword evidence="4" id="KW-1185">Reference proteome</keyword>
<feature type="transmembrane region" description="Helical" evidence="2">
    <location>
        <begin position="89"/>
        <end position="118"/>
    </location>
</feature>
<dbReference type="Proteomes" id="UP000054097">
    <property type="component" value="Unassembled WGS sequence"/>
</dbReference>
<dbReference type="STRING" id="933852.A0A0C2W1L5"/>
<feature type="transmembrane region" description="Helical" evidence="2">
    <location>
        <begin position="280"/>
        <end position="297"/>
    </location>
</feature>
<evidence type="ECO:0000313" key="3">
    <source>
        <dbReference type="EMBL" id="KIM20418.1"/>
    </source>
</evidence>
<organism evidence="3 4">
    <name type="scientific">Serendipita vermifera MAFF 305830</name>
    <dbReference type="NCBI Taxonomy" id="933852"/>
    <lineage>
        <taxon>Eukaryota</taxon>
        <taxon>Fungi</taxon>
        <taxon>Dikarya</taxon>
        <taxon>Basidiomycota</taxon>
        <taxon>Agaricomycotina</taxon>
        <taxon>Agaricomycetes</taxon>
        <taxon>Sebacinales</taxon>
        <taxon>Serendipitaceae</taxon>
        <taxon>Serendipita</taxon>
    </lineage>
</organism>
<protein>
    <submittedName>
        <fullName evidence="3">Uncharacterized protein</fullName>
    </submittedName>
</protein>
<keyword evidence="2" id="KW-1133">Transmembrane helix</keyword>
<name>A0A0C2W1L5_SERVB</name>
<dbReference type="PANTHER" id="PTHR35872">
    <property type="entry name" value="INTEGRAL MEMBRANE PROTEIN (AFU_ORTHOLOGUE AFUA_5G07110)"/>
    <property type="match status" value="1"/>
</dbReference>
<accession>A0A0C2W1L5</accession>
<evidence type="ECO:0000313" key="4">
    <source>
        <dbReference type="Proteomes" id="UP000054097"/>
    </source>
</evidence>
<dbReference type="HOGENOM" id="CLU_636410_0_0_1"/>
<evidence type="ECO:0000256" key="1">
    <source>
        <dbReference type="SAM" id="MobiDB-lite"/>
    </source>
</evidence>
<dbReference type="PANTHER" id="PTHR35872:SF2">
    <property type="entry name" value="INTEGRAL MEMBRANE PROTEIN (AFU_ORTHOLOGUE AFUA_5G07110)"/>
    <property type="match status" value="1"/>
</dbReference>
<keyword evidence="2" id="KW-0472">Membrane</keyword>
<dbReference type="Pfam" id="PF11204">
    <property type="entry name" value="DUF2985"/>
    <property type="match status" value="1"/>
</dbReference>
<dbReference type="OrthoDB" id="3365211at2759"/>
<reference evidence="4" key="2">
    <citation type="submission" date="2015-01" db="EMBL/GenBank/DDBJ databases">
        <title>Evolutionary Origins and Diversification of the Mycorrhizal Mutualists.</title>
        <authorList>
            <consortium name="DOE Joint Genome Institute"/>
            <consortium name="Mycorrhizal Genomics Consortium"/>
            <person name="Kohler A."/>
            <person name="Kuo A."/>
            <person name="Nagy L.G."/>
            <person name="Floudas D."/>
            <person name="Copeland A."/>
            <person name="Barry K.W."/>
            <person name="Cichocki N."/>
            <person name="Veneault-Fourrey C."/>
            <person name="LaButti K."/>
            <person name="Lindquist E.A."/>
            <person name="Lipzen A."/>
            <person name="Lundell T."/>
            <person name="Morin E."/>
            <person name="Murat C."/>
            <person name="Riley R."/>
            <person name="Ohm R."/>
            <person name="Sun H."/>
            <person name="Tunlid A."/>
            <person name="Henrissat B."/>
            <person name="Grigoriev I.V."/>
            <person name="Hibbett D.S."/>
            <person name="Martin F."/>
        </authorList>
    </citation>
    <scope>NUCLEOTIDE SEQUENCE [LARGE SCALE GENOMIC DNA]</scope>
    <source>
        <strain evidence="4">MAFF 305830</strain>
    </source>
</reference>
<proteinExistence type="predicted"/>